<sequence length="185" mass="20212">MTTLIDRRSPPRQSPGGPSRRSLLAGIGAAGALMIAGGAIINPREAWGLEVTNLKPETMRTLIVMARDIYPHDRLADQFYAVAMKPYETGSTDPALKQLVEGGVAALDTIAQGEHGVPYAQVGWEDQRVAILHKMEHTAFFEKVRSGLVVGLYNQEEVWPIFGYEGSSADKGGYINRGFNDLAWL</sequence>
<comment type="caution">
    <text evidence="3">The sequence shown here is derived from an EMBL/GenBank/DDBJ whole genome shotgun (WGS) entry which is preliminary data.</text>
</comment>
<gene>
    <name evidence="3" type="ORF">MWN34_16090</name>
</gene>
<keyword evidence="2" id="KW-1133">Transmembrane helix</keyword>
<dbReference type="EMBL" id="JALKCH010000011">
    <property type="protein sequence ID" value="MCK0198434.1"/>
    <property type="molecule type" value="Genomic_DNA"/>
</dbReference>
<keyword evidence="2" id="KW-0472">Membrane</keyword>
<accession>A0ABT0DEP8</accession>
<evidence type="ECO:0000256" key="2">
    <source>
        <dbReference type="SAM" id="Phobius"/>
    </source>
</evidence>
<dbReference type="Proteomes" id="UP001203284">
    <property type="component" value="Unassembled WGS sequence"/>
</dbReference>
<dbReference type="RefSeq" id="WP_247030332.1">
    <property type="nucleotide sequence ID" value="NZ_JALKCH010000011.1"/>
</dbReference>
<keyword evidence="2" id="KW-0812">Transmembrane</keyword>
<reference evidence="3 4" key="1">
    <citation type="submission" date="2022-04" db="EMBL/GenBank/DDBJ databases">
        <authorList>
            <person name="Grouzdev D.S."/>
            <person name="Pantiukh K.S."/>
            <person name="Krutkina M.S."/>
        </authorList>
    </citation>
    <scope>NUCLEOTIDE SEQUENCE [LARGE SCALE GENOMIC DNA]</scope>
    <source>
        <strain evidence="3 4">6x-1</strain>
    </source>
</reference>
<keyword evidence="4" id="KW-1185">Reference proteome</keyword>
<proteinExistence type="predicted"/>
<name>A0ABT0DEP8_9HYPH</name>
<evidence type="ECO:0000313" key="4">
    <source>
        <dbReference type="Proteomes" id="UP001203284"/>
    </source>
</evidence>
<dbReference type="InterPro" id="IPR006311">
    <property type="entry name" value="TAT_signal"/>
</dbReference>
<dbReference type="PROSITE" id="PS51318">
    <property type="entry name" value="TAT"/>
    <property type="match status" value="1"/>
</dbReference>
<feature type="region of interest" description="Disordered" evidence="1">
    <location>
        <begin position="1"/>
        <end position="20"/>
    </location>
</feature>
<protein>
    <submittedName>
        <fullName evidence="3">Gluconate 2-dehydrogenase subunit 3 family protein</fullName>
    </submittedName>
</protein>
<evidence type="ECO:0000313" key="3">
    <source>
        <dbReference type="EMBL" id="MCK0198434.1"/>
    </source>
</evidence>
<evidence type="ECO:0000256" key="1">
    <source>
        <dbReference type="SAM" id="MobiDB-lite"/>
    </source>
</evidence>
<organism evidence="3 4">
    <name type="scientific">Ancylobacter crimeensis</name>
    <dbReference type="NCBI Taxonomy" id="2579147"/>
    <lineage>
        <taxon>Bacteria</taxon>
        <taxon>Pseudomonadati</taxon>
        <taxon>Pseudomonadota</taxon>
        <taxon>Alphaproteobacteria</taxon>
        <taxon>Hyphomicrobiales</taxon>
        <taxon>Xanthobacteraceae</taxon>
        <taxon>Ancylobacter</taxon>
    </lineage>
</organism>
<feature type="transmembrane region" description="Helical" evidence="2">
    <location>
        <begin position="21"/>
        <end position="41"/>
    </location>
</feature>